<organism evidence="6 7">
    <name type="scientific">Curtobacterium luteum</name>
    <dbReference type="NCBI Taxonomy" id="33881"/>
    <lineage>
        <taxon>Bacteria</taxon>
        <taxon>Bacillati</taxon>
        <taxon>Actinomycetota</taxon>
        <taxon>Actinomycetes</taxon>
        <taxon>Micrococcales</taxon>
        <taxon>Microbacteriaceae</taxon>
        <taxon>Curtobacterium</taxon>
    </lineage>
</organism>
<evidence type="ECO:0000256" key="4">
    <source>
        <dbReference type="RuleBase" id="RU003694"/>
    </source>
</evidence>
<dbReference type="STRING" id="33881.NS184_01725"/>
<dbReference type="PROSITE" id="PS52004">
    <property type="entry name" value="KS3_2"/>
    <property type="match status" value="1"/>
</dbReference>
<reference evidence="6 7" key="1">
    <citation type="journal article" date="2016" name="Front. Microbiol.">
        <title>Genomic Resource of Rice Seed Associated Bacteria.</title>
        <authorList>
            <person name="Midha S."/>
            <person name="Bansal K."/>
            <person name="Sharma S."/>
            <person name="Kumar N."/>
            <person name="Patil P.P."/>
            <person name="Chaudhry V."/>
            <person name="Patil P.B."/>
        </authorList>
    </citation>
    <scope>NUCLEOTIDE SEQUENCE [LARGE SCALE GENOMIC DNA]</scope>
    <source>
        <strain evidence="6 7">NS184</strain>
    </source>
</reference>
<evidence type="ECO:0000256" key="1">
    <source>
        <dbReference type="ARBA" id="ARBA00008467"/>
    </source>
</evidence>
<keyword evidence="2 4" id="KW-0808">Transferase</keyword>
<keyword evidence="3 6" id="KW-0012">Acyltransferase</keyword>
<dbReference type="Pfam" id="PF02801">
    <property type="entry name" value="Ketoacyl-synt_C"/>
    <property type="match status" value="1"/>
</dbReference>
<name>A0A175S3C1_9MICO</name>
<dbReference type="AlphaFoldDB" id="A0A175S3C1"/>
<dbReference type="NCBIfam" id="NF005589">
    <property type="entry name" value="PRK07314.1"/>
    <property type="match status" value="1"/>
</dbReference>
<evidence type="ECO:0000256" key="3">
    <source>
        <dbReference type="ARBA" id="ARBA00023315"/>
    </source>
</evidence>
<dbReference type="FunFam" id="3.40.47.10:FF:000018">
    <property type="entry name" value="3-oxoacyl-[acyl-carrier-protein] synthase 2"/>
    <property type="match status" value="1"/>
</dbReference>
<comment type="caution">
    <text evidence="6">The sequence shown here is derived from an EMBL/GenBank/DDBJ whole genome shotgun (WGS) entry which is preliminary data.</text>
</comment>
<dbReference type="GO" id="GO:0004315">
    <property type="term" value="F:3-oxoacyl-[acyl-carrier-protein] synthase activity"/>
    <property type="evidence" value="ECO:0007669"/>
    <property type="project" value="UniProtKB-EC"/>
</dbReference>
<dbReference type="SUPFAM" id="SSF53901">
    <property type="entry name" value="Thiolase-like"/>
    <property type="match status" value="2"/>
</dbReference>
<evidence type="ECO:0000313" key="7">
    <source>
        <dbReference type="Proteomes" id="UP000078252"/>
    </source>
</evidence>
<dbReference type="OrthoDB" id="9808669at2"/>
<feature type="domain" description="Ketosynthase family 3 (KS3)" evidence="5">
    <location>
        <begin position="1"/>
        <end position="405"/>
    </location>
</feature>
<dbReference type="InterPro" id="IPR016039">
    <property type="entry name" value="Thiolase-like"/>
</dbReference>
<dbReference type="Gene3D" id="3.40.47.10">
    <property type="match status" value="2"/>
</dbReference>
<dbReference type="GO" id="GO:0005829">
    <property type="term" value="C:cytosol"/>
    <property type="evidence" value="ECO:0007669"/>
    <property type="project" value="TreeGrafter"/>
</dbReference>
<dbReference type="Pfam" id="PF00109">
    <property type="entry name" value="ketoacyl-synt"/>
    <property type="match status" value="1"/>
</dbReference>
<evidence type="ECO:0000313" key="6">
    <source>
        <dbReference type="EMBL" id="KTR10395.1"/>
    </source>
</evidence>
<dbReference type="SMART" id="SM00825">
    <property type="entry name" value="PKS_KS"/>
    <property type="match status" value="1"/>
</dbReference>
<protein>
    <submittedName>
        <fullName evidence="6">3-oxoacyl-ACP synthase</fullName>
        <ecNumber evidence="6">2.3.1.179</ecNumber>
    </submittedName>
</protein>
<dbReference type="CDD" id="cd00834">
    <property type="entry name" value="KAS_I_II"/>
    <property type="match status" value="1"/>
</dbReference>
<dbReference type="PATRIC" id="fig|33881.3.peg.3394"/>
<dbReference type="Proteomes" id="UP000078252">
    <property type="component" value="Unassembled WGS sequence"/>
</dbReference>
<sequence length="406" mass="41105">MDIVITGYGSVTPFGHGVDALWDALVAGRSGVHVLDRSGQLWDRVPIRVGADAALDADAALGRVRAARLDRSQQLALVAAQEAWADAGAPGVEGDRLAVVVGTGIGGVETLLDAHDVLRDAGARRVSPRAVPMLMANGAAAQISIDLGARAGAYTTVSACASGAEALVTAARLITTGEVDVVVAGGTEAAVTPVTMASFAQSQALAKPGEDDPETLSRPFDADRRGFVLGEGAGILVLERADHARARAAHVRGRLAGWAITSDAHHITAPLADGSEQERAMRSAIRMAGVTPGDVDHVNAHATSTPVGDVGEAAAIARAIGTGAAVSAPKSAIGHLFGAAGAVESILALRAVETGVIPPTLNLDRLDPAIDLDVVSGTARRTPVRAALNNSFGFGGQNASVVFTAA</sequence>
<dbReference type="InterPro" id="IPR014030">
    <property type="entry name" value="Ketoacyl_synth_N"/>
</dbReference>
<comment type="similarity">
    <text evidence="1 4">Belongs to the thiolase-like superfamily. Beta-ketoacyl-ACP synthases family.</text>
</comment>
<dbReference type="EC" id="2.3.1.179" evidence="6"/>
<evidence type="ECO:0000259" key="5">
    <source>
        <dbReference type="PROSITE" id="PS52004"/>
    </source>
</evidence>
<dbReference type="InterPro" id="IPR014031">
    <property type="entry name" value="Ketoacyl_synth_C"/>
</dbReference>
<gene>
    <name evidence="6" type="ORF">NS184_01725</name>
</gene>
<dbReference type="RefSeq" id="WP_058724417.1">
    <property type="nucleotide sequence ID" value="NZ_LDQC01000009.1"/>
</dbReference>
<dbReference type="FunFam" id="3.40.47.10:FF:000029">
    <property type="entry name" value="3-oxoacyl-[acyl-carrier-protein] synthase 1"/>
    <property type="match status" value="1"/>
</dbReference>
<evidence type="ECO:0000256" key="2">
    <source>
        <dbReference type="ARBA" id="ARBA00022679"/>
    </source>
</evidence>
<dbReference type="PANTHER" id="PTHR11712">
    <property type="entry name" value="POLYKETIDE SYNTHASE-RELATED"/>
    <property type="match status" value="1"/>
</dbReference>
<dbReference type="EMBL" id="LDQC01000009">
    <property type="protein sequence ID" value="KTR10395.1"/>
    <property type="molecule type" value="Genomic_DNA"/>
</dbReference>
<proteinExistence type="inferred from homology"/>
<dbReference type="PANTHER" id="PTHR11712:SF336">
    <property type="entry name" value="3-OXOACYL-[ACYL-CARRIER-PROTEIN] SYNTHASE, MITOCHONDRIAL"/>
    <property type="match status" value="1"/>
</dbReference>
<dbReference type="InterPro" id="IPR020841">
    <property type="entry name" value="PKS_Beta-ketoAc_synthase_dom"/>
</dbReference>
<dbReference type="GO" id="GO:0030497">
    <property type="term" value="P:fatty acid elongation"/>
    <property type="evidence" value="ECO:0007669"/>
    <property type="project" value="UniProtKB-ARBA"/>
</dbReference>
<accession>A0A175S3C1</accession>
<dbReference type="InterPro" id="IPR000794">
    <property type="entry name" value="Beta-ketoacyl_synthase"/>
</dbReference>